<accession>L8JII7</accession>
<organism evidence="1 2">
    <name type="scientific">Photobacterium marinum</name>
    <dbReference type="NCBI Taxonomy" id="1056511"/>
    <lineage>
        <taxon>Bacteria</taxon>
        <taxon>Pseudomonadati</taxon>
        <taxon>Pseudomonadota</taxon>
        <taxon>Gammaproteobacteria</taxon>
        <taxon>Vibrionales</taxon>
        <taxon>Vibrionaceae</taxon>
        <taxon>Photobacterium</taxon>
    </lineage>
</organism>
<sequence>MYLGGQARFADAECLLAPIFENEDDDCELVPNDPKQKSYQRNVATIIRALCLCQVNEHRQAVTLLAQQDCNEGQVFIALAQLLNGENFAAGTTLLNSGQVIPESLIPLGEQLSREINHG</sequence>
<protein>
    <submittedName>
        <fullName evidence="1">Uncharacterized protein</fullName>
    </submittedName>
</protein>
<evidence type="ECO:0000313" key="1">
    <source>
        <dbReference type="EMBL" id="ELR67237.1"/>
    </source>
</evidence>
<name>L8JII7_9GAMM</name>
<comment type="caution">
    <text evidence="1">The sequence shown here is derived from an EMBL/GenBank/DDBJ whole genome shotgun (WGS) entry which is preliminary data.</text>
</comment>
<dbReference type="PATRIC" id="fig|1056511.3.peg.808"/>
<evidence type="ECO:0000313" key="2">
    <source>
        <dbReference type="Proteomes" id="UP000011134"/>
    </source>
</evidence>
<keyword evidence="2" id="KW-1185">Reference proteome</keyword>
<dbReference type="EMBL" id="AMZO01000003">
    <property type="protein sequence ID" value="ELR67237.1"/>
    <property type="molecule type" value="Genomic_DNA"/>
</dbReference>
<gene>
    <name evidence="1" type="ORF">C942_02746</name>
</gene>
<proteinExistence type="predicted"/>
<dbReference type="Proteomes" id="UP000011134">
    <property type="component" value="Unassembled WGS sequence"/>
</dbReference>
<reference evidence="1 2" key="1">
    <citation type="submission" date="2012-12" db="EMBL/GenBank/DDBJ databases">
        <title>Genome Assembly of Photobacterium sp. AK15.</title>
        <authorList>
            <person name="Khatri I."/>
            <person name="Vaidya B."/>
            <person name="Srinivas T.N.R."/>
            <person name="Subramanian S."/>
            <person name="Pinnaka A."/>
        </authorList>
    </citation>
    <scope>NUCLEOTIDE SEQUENCE [LARGE SCALE GENOMIC DNA]</scope>
    <source>
        <strain evidence="1 2">AK15</strain>
    </source>
</reference>
<dbReference type="AlphaFoldDB" id="L8JII7"/>